<dbReference type="PANTHER" id="PTHR32294:SF0">
    <property type="entry name" value="DNA POLYMERASE III SUBUNIT ALPHA"/>
    <property type="match status" value="1"/>
</dbReference>
<dbReference type="InterPro" id="IPR040982">
    <property type="entry name" value="DNA_pol3_finger"/>
</dbReference>
<dbReference type="InterPro" id="IPR029460">
    <property type="entry name" value="DNAPol_HHH"/>
</dbReference>
<evidence type="ECO:0000256" key="3">
    <source>
        <dbReference type="ARBA" id="ARBA00022490"/>
    </source>
</evidence>
<evidence type="ECO:0000256" key="6">
    <source>
        <dbReference type="ARBA" id="ARBA00022705"/>
    </source>
</evidence>
<evidence type="ECO:0000256" key="2">
    <source>
        <dbReference type="ARBA" id="ARBA00012417"/>
    </source>
</evidence>
<dbReference type="Pfam" id="PF07733">
    <property type="entry name" value="DNA_pol3_alpha"/>
    <property type="match status" value="1"/>
</dbReference>
<protein>
    <recommendedName>
        <fullName evidence="2">DNA-directed DNA polymerase</fullName>
        <ecNumber evidence="2">2.7.7.7</ecNumber>
    </recommendedName>
</protein>
<dbReference type="Gene3D" id="3.20.20.140">
    <property type="entry name" value="Metal-dependent hydrolases"/>
    <property type="match status" value="1"/>
</dbReference>
<dbReference type="Pfam" id="PF14579">
    <property type="entry name" value="HHH_6"/>
    <property type="match status" value="1"/>
</dbReference>
<organism evidence="10">
    <name type="scientific">marine metagenome</name>
    <dbReference type="NCBI Taxonomy" id="408172"/>
    <lineage>
        <taxon>unclassified sequences</taxon>
        <taxon>metagenomes</taxon>
        <taxon>ecological metagenomes</taxon>
    </lineage>
</organism>
<comment type="subcellular location">
    <subcellularLocation>
        <location evidence="1">Cytoplasm</location>
    </subcellularLocation>
</comment>
<dbReference type="InterPro" id="IPR011708">
    <property type="entry name" value="DNA_pol3_alpha_NTPase_dom"/>
</dbReference>
<comment type="catalytic activity">
    <reaction evidence="8">
        <text>DNA(n) + a 2'-deoxyribonucleoside 5'-triphosphate = DNA(n+1) + diphosphate</text>
        <dbReference type="Rhea" id="RHEA:22508"/>
        <dbReference type="Rhea" id="RHEA-COMP:17339"/>
        <dbReference type="Rhea" id="RHEA-COMP:17340"/>
        <dbReference type="ChEBI" id="CHEBI:33019"/>
        <dbReference type="ChEBI" id="CHEBI:61560"/>
        <dbReference type="ChEBI" id="CHEBI:173112"/>
        <dbReference type="EC" id="2.7.7.7"/>
    </reaction>
</comment>
<proteinExistence type="predicted"/>
<dbReference type="InterPro" id="IPR016195">
    <property type="entry name" value="Pol/histidinol_Pase-like"/>
</dbReference>
<dbReference type="InterPro" id="IPR041931">
    <property type="entry name" value="DNA_pol3_alpha_thumb_dom"/>
</dbReference>
<keyword evidence="3" id="KW-0963">Cytoplasm</keyword>
<dbReference type="PANTHER" id="PTHR32294">
    <property type="entry name" value="DNA POLYMERASE III SUBUNIT ALPHA"/>
    <property type="match status" value="1"/>
</dbReference>
<evidence type="ECO:0000256" key="8">
    <source>
        <dbReference type="ARBA" id="ARBA00049244"/>
    </source>
</evidence>
<dbReference type="EMBL" id="UINC01005520">
    <property type="protein sequence ID" value="SVA21850.1"/>
    <property type="molecule type" value="Genomic_DNA"/>
</dbReference>
<dbReference type="InterPro" id="IPR003141">
    <property type="entry name" value="Pol/His_phosphatase_N"/>
</dbReference>
<dbReference type="InterPro" id="IPR004013">
    <property type="entry name" value="PHP_dom"/>
</dbReference>
<dbReference type="GO" id="GO:0003887">
    <property type="term" value="F:DNA-directed DNA polymerase activity"/>
    <property type="evidence" value="ECO:0007669"/>
    <property type="project" value="UniProtKB-KW"/>
</dbReference>
<dbReference type="Gene3D" id="1.10.150.870">
    <property type="match status" value="1"/>
</dbReference>
<dbReference type="SMART" id="SM00481">
    <property type="entry name" value="POLIIIAc"/>
    <property type="match status" value="1"/>
</dbReference>
<dbReference type="Pfam" id="PF02811">
    <property type="entry name" value="PHP"/>
    <property type="match status" value="1"/>
</dbReference>
<reference evidence="10" key="1">
    <citation type="submission" date="2018-05" db="EMBL/GenBank/DDBJ databases">
        <authorList>
            <person name="Lanie J.A."/>
            <person name="Ng W.-L."/>
            <person name="Kazmierczak K.M."/>
            <person name="Andrzejewski T.M."/>
            <person name="Davidsen T.M."/>
            <person name="Wayne K.J."/>
            <person name="Tettelin H."/>
            <person name="Glass J.I."/>
            <person name="Rusch D."/>
            <person name="Podicherti R."/>
            <person name="Tsui H.-C.T."/>
            <person name="Winkler M.E."/>
        </authorList>
    </citation>
    <scope>NUCLEOTIDE SEQUENCE</scope>
</reference>
<dbReference type="Pfam" id="PF17657">
    <property type="entry name" value="DNA_pol3_finger"/>
    <property type="match status" value="1"/>
</dbReference>
<accession>A0A381U0T3</accession>
<dbReference type="InterPro" id="IPR004805">
    <property type="entry name" value="DnaE2/DnaE/PolC"/>
</dbReference>
<evidence type="ECO:0000313" key="10">
    <source>
        <dbReference type="EMBL" id="SVA21850.1"/>
    </source>
</evidence>
<evidence type="ECO:0000259" key="9">
    <source>
        <dbReference type="SMART" id="SM00481"/>
    </source>
</evidence>
<feature type="domain" description="Polymerase/histidinol phosphatase N-terminal" evidence="9">
    <location>
        <begin position="9"/>
        <end position="76"/>
    </location>
</feature>
<dbReference type="GO" id="GO:0008408">
    <property type="term" value="F:3'-5' exonuclease activity"/>
    <property type="evidence" value="ECO:0007669"/>
    <property type="project" value="InterPro"/>
</dbReference>
<dbReference type="SUPFAM" id="SSF89550">
    <property type="entry name" value="PHP domain-like"/>
    <property type="match status" value="1"/>
</dbReference>
<dbReference type="GO" id="GO:0006260">
    <property type="term" value="P:DNA replication"/>
    <property type="evidence" value="ECO:0007669"/>
    <property type="project" value="UniProtKB-KW"/>
</dbReference>
<feature type="non-terminal residue" evidence="10">
    <location>
        <position position="872"/>
    </location>
</feature>
<dbReference type="Gene3D" id="1.10.10.1600">
    <property type="entry name" value="Bacterial DNA polymerase III alpha subunit, thumb domain"/>
    <property type="match status" value="1"/>
</dbReference>
<gene>
    <name evidence="10" type="ORF">METZ01_LOCUS74704</name>
</gene>
<evidence type="ECO:0000256" key="5">
    <source>
        <dbReference type="ARBA" id="ARBA00022695"/>
    </source>
</evidence>
<dbReference type="EC" id="2.7.7.7" evidence="2"/>
<dbReference type="NCBIfam" id="NF004226">
    <property type="entry name" value="PRK05673.1"/>
    <property type="match status" value="1"/>
</dbReference>
<dbReference type="FunFam" id="1.10.10.1600:FF:000001">
    <property type="entry name" value="DNA polymerase III subunit alpha"/>
    <property type="match status" value="1"/>
</dbReference>
<evidence type="ECO:0000256" key="4">
    <source>
        <dbReference type="ARBA" id="ARBA00022679"/>
    </source>
</evidence>
<evidence type="ECO:0000256" key="1">
    <source>
        <dbReference type="ARBA" id="ARBA00004496"/>
    </source>
</evidence>
<name>A0A381U0T3_9ZZZZ</name>
<dbReference type="NCBIfam" id="TIGR00594">
    <property type="entry name" value="polc"/>
    <property type="match status" value="1"/>
</dbReference>
<keyword evidence="6" id="KW-0235">DNA replication</keyword>
<dbReference type="GO" id="GO:0005737">
    <property type="term" value="C:cytoplasm"/>
    <property type="evidence" value="ECO:0007669"/>
    <property type="project" value="UniProtKB-SubCell"/>
</dbReference>
<sequence length="872" mass="98124">MIKKEPSFIHLDVFSEYSIGQSIIRIESALDKCFEDHMPALGIVEHNNLFSAFKFYKKAVHLGIKPIIGANISVQTDLSNLICDMTFLCKNSTGYKNLSHLITRSYIEGYWNDQASIDIDWLNEKNSSGLIAISGGNKGLIQNLLLSGKTNDAADQLKKLHAIFFNDVYLSIQRLGNNRDEELLHKTLECSFSSNTPLLAANNPRFLNKGDYLALDARVCIDQSDVIDNAKRIKDYTNEQYFKTQEEMSNLFSDIPEALTNTVNIAKKCNFKFKTNQVALPAYLPPNSLSVEEYLKREAKQGLDQLVNDNEKLKKIYFERLNTELDIIISTGFSGYFLIVSDFVKWSRAKNIPVGPGRGSGPGSLVAFCLGITDIDPIRYDLLFERFLNPERISMPDFDIDFCVKGRDQVIDYVSDRYGSEMVSQIITFGTMSAKAVVRDVGRILGYPFGMVDQIAKLIPFEIGITIENALKKESELNERYENEEEVQAIINLALQLEGLVRNAGKHAGGVVIAPSNLSDFMPLYTVEGDEGGTVTQFDKDDVESMGLIKFDFLGLKTLTVIQTAVELIRQQQSDEKSKTIDIRKIPTDDIHTYQLLSSAKTIGVFQLESMGMRDLIKRMQPEKFDDIIALVALFRPGPLLSGMVDDFIERRKADQSRLIDFLHPMLESILRTTYGVIVYQEQVMQIAQKLAKYTQGSADILRKAMGKKIPEEMAKQKDIFIQGAIDNDVKESTAIKIFDLIEKFAGYGFNKSHSVSYAFIAYQTAWLKAHYPAQFMAASMTADMNNTDKIIPLKEDCSDLNIEILQPCINHSGYGFIVQDSESIRYGLGAIKGIGESAAEAITDERLKNGDYKDFFDFCSRLSDQKLSKRT</sequence>
<keyword evidence="7" id="KW-0239">DNA-directed DNA polymerase</keyword>
<keyword evidence="4" id="KW-0808">Transferase</keyword>
<keyword evidence="5" id="KW-0548">Nucleotidyltransferase</keyword>
<dbReference type="AlphaFoldDB" id="A0A381U0T3"/>
<evidence type="ECO:0000256" key="7">
    <source>
        <dbReference type="ARBA" id="ARBA00022932"/>
    </source>
</evidence>